<dbReference type="GO" id="GO:0000294">
    <property type="term" value="P:nuclear-transcribed mRNA catabolic process, RNase MRP-dependent"/>
    <property type="evidence" value="ECO:0007669"/>
    <property type="project" value="TreeGrafter"/>
</dbReference>
<dbReference type="Proteomes" id="UP000092555">
    <property type="component" value="Unassembled WGS sequence"/>
</dbReference>
<dbReference type="GO" id="GO:0005655">
    <property type="term" value="C:nucleolar ribonuclease P complex"/>
    <property type="evidence" value="ECO:0007669"/>
    <property type="project" value="InterPro"/>
</dbReference>
<dbReference type="OrthoDB" id="4077720at2759"/>
<name>A0A1A0H9H6_9ASCO</name>
<dbReference type="GO" id="GO:0008033">
    <property type="term" value="P:tRNA processing"/>
    <property type="evidence" value="ECO:0007669"/>
    <property type="project" value="InterPro"/>
</dbReference>
<dbReference type="InterPro" id="IPR049128">
    <property type="entry name" value="Pop8-like_dom"/>
</dbReference>
<reference evidence="2 3" key="1">
    <citation type="submission" date="2016-05" db="EMBL/GenBank/DDBJ databases">
        <title>Comparative genomics of biotechnologically important yeasts.</title>
        <authorList>
            <consortium name="DOE Joint Genome Institute"/>
            <person name="Riley R."/>
            <person name="Haridas S."/>
            <person name="Wolfe K.H."/>
            <person name="Lopes M.R."/>
            <person name="Hittinger C.T."/>
            <person name="Goker M."/>
            <person name="Salamov A."/>
            <person name="Wisecaver J."/>
            <person name="Long T.M."/>
            <person name="Aerts A.L."/>
            <person name="Barry K."/>
            <person name="Choi C."/>
            <person name="Clum A."/>
            <person name="Coughlan A.Y."/>
            <person name="Deshpande S."/>
            <person name="Douglass A.P."/>
            <person name="Hanson S.J."/>
            <person name="Klenk H.-P."/>
            <person name="LaButti K."/>
            <person name="Lapidus A."/>
            <person name="Lindquist E."/>
            <person name="Lipzen A."/>
            <person name="Meier-kolthoff J.P."/>
            <person name="Ohm R.A."/>
            <person name="Otillar R.P."/>
            <person name="Pangilinan J."/>
            <person name="Peng Y."/>
            <person name="Rokas A."/>
            <person name="Rosa C.A."/>
            <person name="Scheuner C."/>
            <person name="Sibirny A.A."/>
            <person name="Slot J.C."/>
            <person name="Stielow J.B."/>
            <person name="Sun H."/>
            <person name="Kurtzman C.P."/>
            <person name="Blackwell M."/>
            <person name="Grigoriev I.V."/>
            <person name="Jeffries T.W."/>
        </authorList>
    </citation>
    <scope>NUCLEOTIDE SEQUENCE [LARGE SCALE GENOMIC DNA]</scope>
    <source>
        <strain evidence="2 3">NRRL YB-4993</strain>
    </source>
</reference>
<organism evidence="2 3">
    <name type="scientific">Metschnikowia bicuspidata var. bicuspidata NRRL YB-4993</name>
    <dbReference type="NCBI Taxonomy" id="869754"/>
    <lineage>
        <taxon>Eukaryota</taxon>
        <taxon>Fungi</taxon>
        <taxon>Dikarya</taxon>
        <taxon>Ascomycota</taxon>
        <taxon>Saccharomycotina</taxon>
        <taxon>Pichiomycetes</taxon>
        <taxon>Metschnikowiaceae</taxon>
        <taxon>Metschnikowia</taxon>
    </lineage>
</organism>
<feature type="domain" description="Ribonucleases P/MRP subunit Pop8-like" evidence="1">
    <location>
        <begin position="4"/>
        <end position="89"/>
    </location>
</feature>
<dbReference type="InterPro" id="IPR020347">
    <property type="entry name" value="Pop8"/>
</dbReference>
<evidence type="ECO:0000259" key="1">
    <source>
        <dbReference type="Pfam" id="PF20976"/>
    </source>
</evidence>
<dbReference type="GeneID" id="30030608"/>
<dbReference type="PANTHER" id="PTHR28173">
    <property type="entry name" value="RIBONUCLEASES P/MRP PROTEIN SUBUNIT POP8"/>
    <property type="match status" value="1"/>
</dbReference>
<keyword evidence="3" id="KW-1185">Reference proteome</keyword>
<comment type="caution">
    <text evidence="2">The sequence shown here is derived from an EMBL/GenBank/DDBJ whole genome shotgun (WGS) entry which is preliminary data.</text>
</comment>
<sequence length="127" mass="14492">MSGWHYLRIKITPDPILEQNNRPLYNNIDVDLLTWRSMLTHALGQLYGLLGEASHFDVLVKQTQKPAVEAVVRIQEADVHRFCTSLLNYSCCLSDYLGQEYPVSAYARVVDRLPFLGVVVDETLVRV</sequence>
<accession>A0A1A0H9H6</accession>
<gene>
    <name evidence="2" type="ORF">METBIDRAFT_43253</name>
</gene>
<dbReference type="GO" id="GO:0000172">
    <property type="term" value="C:ribonuclease MRP complex"/>
    <property type="evidence" value="ECO:0007669"/>
    <property type="project" value="InterPro"/>
</dbReference>
<proteinExistence type="predicted"/>
<dbReference type="PANTHER" id="PTHR28173:SF1">
    <property type="entry name" value="RIBONUCLEASES P_MRP PROTEIN SUBUNIT POP8"/>
    <property type="match status" value="1"/>
</dbReference>
<dbReference type="RefSeq" id="XP_018711167.1">
    <property type="nucleotide sequence ID" value="XM_018857632.1"/>
</dbReference>
<dbReference type="STRING" id="869754.A0A1A0H9H6"/>
<dbReference type="GO" id="GO:0000171">
    <property type="term" value="F:ribonuclease MRP activity"/>
    <property type="evidence" value="ECO:0007669"/>
    <property type="project" value="TreeGrafter"/>
</dbReference>
<evidence type="ECO:0000313" key="3">
    <source>
        <dbReference type="Proteomes" id="UP000092555"/>
    </source>
</evidence>
<dbReference type="GO" id="GO:0004526">
    <property type="term" value="F:ribonuclease P activity"/>
    <property type="evidence" value="ECO:0007669"/>
    <property type="project" value="TreeGrafter"/>
</dbReference>
<dbReference type="Pfam" id="PF20976">
    <property type="entry name" value="Pop8"/>
    <property type="match status" value="1"/>
</dbReference>
<dbReference type="AlphaFoldDB" id="A0A1A0H9H6"/>
<dbReference type="GO" id="GO:0034965">
    <property type="term" value="P:intronic box C/D snoRNA processing"/>
    <property type="evidence" value="ECO:0007669"/>
    <property type="project" value="TreeGrafter"/>
</dbReference>
<protein>
    <recommendedName>
        <fullName evidence="1">Ribonucleases P/MRP subunit Pop8-like domain-containing protein</fullName>
    </recommendedName>
</protein>
<evidence type="ECO:0000313" key="2">
    <source>
        <dbReference type="EMBL" id="OBA20645.1"/>
    </source>
</evidence>
<dbReference type="EMBL" id="LXTC01000004">
    <property type="protein sequence ID" value="OBA20645.1"/>
    <property type="molecule type" value="Genomic_DNA"/>
</dbReference>